<keyword evidence="3" id="KW-1185">Reference proteome</keyword>
<dbReference type="InterPro" id="IPR011055">
    <property type="entry name" value="Dup_hybrid_motif"/>
</dbReference>
<name>A0ABX0VYP5_9RHOB</name>
<proteinExistence type="predicted"/>
<feature type="signal peptide" evidence="1">
    <location>
        <begin position="1"/>
        <end position="18"/>
    </location>
</feature>
<evidence type="ECO:0000313" key="2">
    <source>
        <dbReference type="EMBL" id="NIY73223.1"/>
    </source>
</evidence>
<dbReference type="Gene3D" id="2.70.70.10">
    <property type="entry name" value="Glucose Permease (Domain IIA)"/>
    <property type="match status" value="1"/>
</dbReference>
<dbReference type="SUPFAM" id="SSF51261">
    <property type="entry name" value="Duplicated hybrid motif"/>
    <property type="match status" value="1"/>
</dbReference>
<reference evidence="2 3" key="1">
    <citation type="submission" date="2020-03" db="EMBL/GenBank/DDBJ databases">
        <title>Bacterial isolates of synthetic phycosphere.</title>
        <authorList>
            <person name="Fu H."/>
            <person name="Moran M.A."/>
        </authorList>
    </citation>
    <scope>NUCLEOTIDE SEQUENCE [LARGE SCALE GENOMIC DNA]</scope>
    <source>
        <strain evidence="2 3">HF1</strain>
    </source>
</reference>
<sequence>MIRAAAIVFALWSGAAIAETGPAEAAQAAVQRIESAALMLDDASSADDRVAALTETVRAYEEGLISLREGLRRASIRQTTLEQKLEAKSDEIGNLLGVLQSMSRSPAPVLLLHPSGALGTARSGMIVADVTPALQDQANELKAELEEVATLRDIQANAAEMLSEGLDGAQAARTALSEAVSKREDMPQRFVEDQVQMALLIASVETLDALASGLDDTINGDVTGVAPDALALRGEIPLPVQGRILRGFNEEDLAGIVRPGTLIATQPRTMVVTPVAATLRFRGQLLDYGNVVVTEPAAGILFIYAGLADVFGEVGDVLPAGTPVGLMGGDAPLVDEILTDLDAGAGARATESLYLEVREGQTPVDPATWFAIE</sequence>
<dbReference type="RefSeq" id="WP_167638611.1">
    <property type="nucleotide sequence ID" value="NZ_JAATOP010000008.1"/>
</dbReference>
<organism evidence="2 3">
    <name type="scientific">Marivivens donghaensis</name>
    <dbReference type="NCBI Taxonomy" id="1699413"/>
    <lineage>
        <taxon>Bacteria</taxon>
        <taxon>Pseudomonadati</taxon>
        <taxon>Pseudomonadota</taxon>
        <taxon>Alphaproteobacteria</taxon>
        <taxon>Rhodobacterales</taxon>
        <taxon>Paracoccaceae</taxon>
        <taxon>Marivivens group</taxon>
        <taxon>Marivivens</taxon>
    </lineage>
</organism>
<gene>
    <name evidence="2" type="ORF">HCZ30_12385</name>
</gene>
<accession>A0ABX0VYP5</accession>
<comment type="caution">
    <text evidence="2">The sequence shown here is derived from an EMBL/GenBank/DDBJ whole genome shotgun (WGS) entry which is preliminary data.</text>
</comment>
<feature type="chain" id="PRO_5045224619" evidence="1">
    <location>
        <begin position="19"/>
        <end position="373"/>
    </location>
</feature>
<evidence type="ECO:0000313" key="3">
    <source>
        <dbReference type="Proteomes" id="UP000709466"/>
    </source>
</evidence>
<evidence type="ECO:0000256" key="1">
    <source>
        <dbReference type="SAM" id="SignalP"/>
    </source>
</evidence>
<protein>
    <submittedName>
        <fullName evidence="2">Peptidoglycan DD-metalloendopeptidase family protein</fullName>
    </submittedName>
</protein>
<keyword evidence="1" id="KW-0732">Signal</keyword>
<dbReference type="Proteomes" id="UP000709466">
    <property type="component" value="Unassembled WGS sequence"/>
</dbReference>
<dbReference type="EMBL" id="JAATOP010000008">
    <property type="protein sequence ID" value="NIY73223.1"/>
    <property type="molecule type" value="Genomic_DNA"/>
</dbReference>